<evidence type="ECO:0000313" key="1">
    <source>
        <dbReference type="EMBL" id="GIY80205.1"/>
    </source>
</evidence>
<dbReference type="AlphaFoldDB" id="A0AAV4WFU9"/>
<sequence>MPLSAVFYLPERRELFMDRKKRLYTSRQSNNNKEIHEVKRRRKNIYLEGCLLANKSRILEKAGASYIYIANCKNVVDCFHTSKINKGSEELGY</sequence>
<protein>
    <submittedName>
        <fullName evidence="1">Uncharacterized protein</fullName>
    </submittedName>
</protein>
<accession>A0AAV4WFU9</accession>
<organism evidence="1 2">
    <name type="scientific">Caerostris darwini</name>
    <dbReference type="NCBI Taxonomy" id="1538125"/>
    <lineage>
        <taxon>Eukaryota</taxon>
        <taxon>Metazoa</taxon>
        <taxon>Ecdysozoa</taxon>
        <taxon>Arthropoda</taxon>
        <taxon>Chelicerata</taxon>
        <taxon>Arachnida</taxon>
        <taxon>Araneae</taxon>
        <taxon>Araneomorphae</taxon>
        <taxon>Entelegynae</taxon>
        <taxon>Araneoidea</taxon>
        <taxon>Araneidae</taxon>
        <taxon>Caerostris</taxon>
    </lineage>
</organism>
<gene>
    <name evidence="1" type="ORF">CDAR_18931</name>
</gene>
<name>A0AAV4WFU9_9ARAC</name>
<comment type="caution">
    <text evidence="1">The sequence shown here is derived from an EMBL/GenBank/DDBJ whole genome shotgun (WGS) entry which is preliminary data.</text>
</comment>
<dbReference type="Proteomes" id="UP001054837">
    <property type="component" value="Unassembled WGS sequence"/>
</dbReference>
<dbReference type="EMBL" id="BPLQ01014490">
    <property type="protein sequence ID" value="GIY80205.1"/>
    <property type="molecule type" value="Genomic_DNA"/>
</dbReference>
<keyword evidence="2" id="KW-1185">Reference proteome</keyword>
<evidence type="ECO:0000313" key="2">
    <source>
        <dbReference type="Proteomes" id="UP001054837"/>
    </source>
</evidence>
<reference evidence="1 2" key="1">
    <citation type="submission" date="2021-06" db="EMBL/GenBank/DDBJ databases">
        <title>Caerostris darwini draft genome.</title>
        <authorList>
            <person name="Kono N."/>
            <person name="Arakawa K."/>
        </authorList>
    </citation>
    <scope>NUCLEOTIDE SEQUENCE [LARGE SCALE GENOMIC DNA]</scope>
</reference>
<proteinExistence type="predicted"/>